<feature type="region of interest" description="Disordered" evidence="1">
    <location>
        <begin position="95"/>
        <end position="188"/>
    </location>
</feature>
<organism evidence="2 3">
    <name type="scientific">Eiseniibacteriota bacterium</name>
    <dbReference type="NCBI Taxonomy" id="2212470"/>
    <lineage>
        <taxon>Bacteria</taxon>
        <taxon>Candidatus Eiseniibacteriota</taxon>
    </lineage>
</organism>
<keyword evidence="3" id="KW-1185">Reference proteome</keyword>
<gene>
    <name evidence="2" type="ORF">ACFL2Z_01035</name>
</gene>
<dbReference type="Proteomes" id="UP001594288">
    <property type="component" value="Unassembled WGS sequence"/>
</dbReference>
<accession>A0ABV6YN73</accession>
<evidence type="ECO:0000256" key="1">
    <source>
        <dbReference type="SAM" id="MobiDB-lite"/>
    </source>
</evidence>
<proteinExistence type="predicted"/>
<dbReference type="PROSITE" id="PS51257">
    <property type="entry name" value="PROKAR_LIPOPROTEIN"/>
    <property type="match status" value="1"/>
</dbReference>
<evidence type="ECO:0000313" key="2">
    <source>
        <dbReference type="EMBL" id="MFC1799483.1"/>
    </source>
</evidence>
<feature type="compositionally biased region" description="Basic and acidic residues" evidence="1">
    <location>
        <begin position="132"/>
        <end position="152"/>
    </location>
</feature>
<sequence length="188" mass="21687">MKRRWLILLAVLIGIGLAGCYTMLSHPNVGMETAVHGGGHHCSECHTGNDYYYNNYPYYYDSYWRHPRWWSYYGSPWWYYDDWYSDDGDGGEQLPVDRSRYWDPRERPTDRPVVVPGATTGSGGGTSTPPATDDKKSTRAKNTDTKQPDDSGKAYWNRNTRPPKPPAEPEKPKTVEKKSEEKKTKERE</sequence>
<feature type="compositionally biased region" description="Basic and acidic residues" evidence="1">
    <location>
        <begin position="95"/>
        <end position="110"/>
    </location>
</feature>
<reference evidence="2 3" key="1">
    <citation type="submission" date="2024-09" db="EMBL/GenBank/DDBJ databases">
        <authorList>
            <person name="D'Angelo T."/>
        </authorList>
    </citation>
    <scope>NUCLEOTIDE SEQUENCE [LARGE SCALE GENOMIC DNA]</scope>
    <source>
        <strain evidence="2">SAG AM-311-F02</strain>
    </source>
</reference>
<name>A0ABV6YN73_UNCEI</name>
<dbReference type="EMBL" id="JBHPEI010000008">
    <property type="protein sequence ID" value="MFC1799483.1"/>
    <property type="molecule type" value="Genomic_DNA"/>
</dbReference>
<comment type="caution">
    <text evidence="2">The sequence shown here is derived from an EMBL/GenBank/DDBJ whole genome shotgun (WGS) entry which is preliminary data.</text>
</comment>
<feature type="compositionally biased region" description="Basic and acidic residues" evidence="1">
    <location>
        <begin position="167"/>
        <end position="188"/>
    </location>
</feature>
<evidence type="ECO:0008006" key="4">
    <source>
        <dbReference type="Google" id="ProtNLM"/>
    </source>
</evidence>
<protein>
    <recommendedName>
        <fullName evidence="4">Lipoprotein</fullName>
    </recommendedName>
</protein>
<evidence type="ECO:0000313" key="3">
    <source>
        <dbReference type="Proteomes" id="UP001594288"/>
    </source>
</evidence>